<evidence type="ECO:0000313" key="1">
    <source>
        <dbReference type="EMBL" id="MBK1871235.1"/>
    </source>
</evidence>
<sequence>MSYVIGLDIGTTSTIGILIELPDRIVHIASRPVTLTAPHPAGAEENPEQWWANVCEITRELLEVGGLKPQDIKAIGTAGMLPAVVLLDAEGHLLRPSIQQSDARCAAEVAELRQQVDEQAFTRKTGNGVNQQLVIAKLLWIKKHEPEIFARIGTVFGSYDYINWRLTGERAVEQNWALEGGFVNLATHEIDDELVKLAGIPRQALPRKTLSHERLGSLTAKAAKETGLLEGTPVTAGAADHIASALAAGIAKSGDVLLKFGGSVDVLIATDRVAPDPRMYLDYHLVPGLYVPNGCMATGGSGLNWFVANFAGGERDRAERAGLTLHQWLDRLAETVPPGAQGVQILPYFLGEKTPVHDADVRGAVVGLSLAHEPKHLWRALLEAYAYGIAHHIEVLNDMGHATEIYLASDGGSKSTVWMQIVADVLQKPVQRLAGHPGSCLGAAYTAAMGMGLATDWSAISRFVSHADRLEPDPAKAGAYAQGYASFRKLYPPIAALDIKET</sequence>
<evidence type="ECO:0000313" key="2">
    <source>
        <dbReference type="Proteomes" id="UP000616151"/>
    </source>
</evidence>
<comment type="caution">
    <text evidence="1">The sequence shown here is derived from an EMBL/GenBank/DDBJ whole genome shotgun (WGS) entry which is preliminary data.</text>
</comment>
<protein>
    <submittedName>
        <fullName evidence="1">FGGY-family carbohydrate kinase</fullName>
    </submittedName>
</protein>
<name>A0ACC5RF01_9HYPH</name>
<reference evidence="1" key="1">
    <citation type="submission" date="2021-01" db="EMBL/GenBank/DDBJ databases">
        <authorList>
            <person name="Sun Q."/>
        </authorList>
    </citation>
    <scope>NUCLEOTIDE SEQUENCE</scope>
    <source>
        <strain evidence="1">YIM B02566</strain>
    </source>
</reference>
<proteinExistence type="predicted"/>
<accession>A0ACC5RF01</accession>
<keyword evidence="1" id="KW-0808">Transferase</keyword>
<dbReference type="Proteomes" id="UP000616151">
    <property type="component" value="Unassembled WGS sequence"/>
</dbReference>
<gene>
    <name evidence="1" type="ORF">JHL16_33020</name>
</gene>
<dbReference type="EMBL" id="JAENHL010000008">
    <property type="protein sequence ID" value="MBK1871235.1"/>
    <property type="molecule type" value="Genomic_DNA"/>
</dbReference>
<keyword evidence="1" id="KW-0418">Kinase</keyword>
<organism evidence="1 2">
    <name type="scientific">Taklimakanibacter albus</name>
    <dbReference type="NCBI Taxonomy" id="2800327"/>
    <lineage>
        <taxon>Bacteria</taxon>
        <taxon>Pseudomonadati</taxon>
        <taxon>Pseudomonadota</taxon>
        <taxon>Alphaproteobacteria</taxon>
        <taxon>Hyphomicrobiales</taxon>
        <taxon>Aestuariivirgaceae</taxon>
        <taxon>Taklimakanibacter</taxon>
    </lineage>
</organism>
<keyword evidence="2" id="KW-1185">Reference proteome</keyword>